<organism evidence="2 3">
    <name type="scientific">Drosophila lebanonensis</name>
    <name type="common">Fruit fly</name>
    <name type="synonym">Scaptodrosophila lebanonensis</name>
    <dbReference type="NCBI Taxonomy" id="7225"/>
    <lineage>
        <taxon>Eukaryota</taxon>
        <taxon>Metazoa</taxon>
        <taxon>Ecdysozoa</taxon>
        <taxon>Arthropoda</taxon>
        <taxon>Hexapoda</taxon>
        <taxon>Insecta</taxon>
        <taxon>Pterygota</taxon>
        <taxon>Neoptera</taxon>
        <taxon>Endopterygota</taxon>
        <taxon>Diptera</taxon>
        <taxon>Brachycera</taxon>
        <taxon>Muscomorpha</taxon>
        <taxon>Ephydroidea</taxon>
        <taxon>Drosophilidae</taxon>
        <taxon>Scaptodrosophila</taxon>
    </lineage>
</organism>
<proteinExistence type="predicted"/>
<evidence type="ECO:0000256" key="1">
    <source>
        <dbReference type="SAM" id="MobiDB-lite"/>
    </source>
</evidence>
<sequence length="95" mass="9982">MNAFTARAIFKLSDAIIFSRRVKSDGCGKKKDTCGDKKKDDGCGDKKGGKKDGKKDVCGRKKLNTAPACGKKNGKDGKDGKGGKDGKDGGCPKKK</sequence>
<name>A0A6J2TD31_DROLE</name>
<accession>A0A6J2TD31</accession>
<feature type="compositionally biased region" description="Basic and acidic residues" evidence="1">
    <location>
        <begin position="73"/>
        <end position="95"/>
    </location>
</feature>
<dbReference type="GeneID" id="115622908"/>
<dbReference type="AlphaFoldDB" id="A0A6J2TD31"/>
<gene>
    <name evidence="3" type="primary">LOC115622908</name>
</gene>
<evidence type="ECO:0000313" key="2">
    <source>
        <dbReference type="Proteomes" id="UP000504634"/>
    </source>
</evidence>
<protein>
    <submittedName>
        <fullName evidence="3">Androglobin-like isoform X2</fullName>
    </submittedName>
</protein>
<evidence type="ECO:0000313" key="3">
    <source>
        <dbReference type="RefSeq" id="XP_030372892.1"/>
    </source>
</evidence>
<reference evidence="3" key="1">
    <citation type="submission" date="2025-08" db="UniProtKB">
        <authorList>
            <consortium name="RefSeq"/>
        </authorList>
    </citation>
    <scope>IDENTIFICATION</scope>
    <source>
        <strain evidence="3">11010-0011.00</strain>
        <tissue evidence="3">Whole body</tissue>
    </source>
</reference>
<dbReference type="RefSeq" id="XP_030372892.1">
    <property type="nucleotide sequence ID" value="XM_030517032.1"/>
</dbReference>
<feature type="compositionally biased region" description="Basic and acidic residues" evidence="1">
    <location>
        <begin position="23"/>
        <end position="59"/>
    </location>
</feature>
<keyword evidence="2" id="KW-1185">Reference proteome</keyword>
<dbReference type="Proteomes" id="UP000504634">
    <property type="component" value="Unplaced"/>
</dbReference>
<feature type="region of interest" description="Disordered" evidence="1">
    <location>
        <begin position="23"/>
        <end position="95"/>
    </location>
</feature>